<dbReference type="AlphaFoldDB" id="A0AAV5GAB4"/>
<dbReference type="InterPro" id="IPR013860">
    <property type="entry name" value="AreA_GATA"/>
</dbReference>
<evidence type="ECO:0000256" key="1">
    <source>
        <dbReference type="SAM" id="MobiDB-lite"/>
    </source>
</evidence>
<sequence length="925" mass="97201">MHATLPTHVLALAPDSLASLGQLDNDSLSELWAVFTRCKDSLQNGRRLENLSWRLWFDSARRDGQGEHSLAREGDAGAPTSQEIQDKVAADGWSDPEWEETSDSDSDDELHHDDRTGHDHASPAVAEPALATATAASPPGPARGRTQSVPAAPGAGAGGTAARPPLARRGFSREWKAPPVISGGSLQRMIADLQRLPDIPIPGKARSLHEVPTPSLAKPPLGSRGSSAPDNLNAAALHASAPSSPTGQSDARSGSSLSRRTTPTASPSMSRSASSPAHGLVTAAAEEPAAVAPPPLARRLPSNLAMSAMPSTTSLNRRSRPSSPCPSPPTPDEPAVTMTPSETAMLALSASRNRSDANLTRRAQSTAELASSFKPQSYVKGFEPSPSSLETRPGPGAIAPPPTPMANTASLAASPPRPSVSSRNGPPTPTPLKVPPPAAAAPTPGPSAFQRGPKAPGTGKKIFFISSPESDEDHSSRSRESRGMKVVVTPPTANKPRSPRSFPRASPQRPGDVKGKQPVVQLASADADDDDDDDEWDSDSDDDSSGWGSEYSTESDIARNSAANGPGGRRAGADQQSALFAKRPAGELQRTASTATMGGPGELTRRPPGLLSQLFHPDQFVDDSDRARSSVDVMRRNHKSMSALPTLSQLHASKSTGALDKGHRPGPQRSKSFLRGKPDHVELESSSEEEGDDGAAPTPGTGGGSSEYEDVDDDAEAQQAAAAALARRQRELEEAAVLAPPQTPRTTRRAMLATELSESLRRNLLWERQMRNRVMGGAAPRRPVIPGQPLPQRPASSTQLAPPPPPPPSAPPAVPAHVTEVGTRAPHPSPATRHSPPIASRPPAHHHHSGQPAVHHHGERHPGTAVLPRRHTTGTGLYLQAQLGGKFASARRPETDSELSQSSDDEDDGDEPADSYGAAMVQRVW</sequence>
<feature type="compositionally biased region" description="Acidic residues" evidence="1">
    <location>
        <begin position="526"/>
        <end position="544"/>
    </location>
</feature>
<feature type="compositionally biased region" description="Low complexity" evidence="1">
    <location>
        <begin position="231"/>
        <end position="245"/>
    </location>
</feature>
<gene>
    <name evidence="4" type="ORF">Rhopal_000221-T1</name>
</gene>
<dbReference type="InterPro" id="IPR053043">
    <property type="entry name" value="Ras-cAMP_regulatory"/>
</dbReference>
<feature type="domain" description="DUF3295" evidence="3">
    <location>
        <begin position="741"/>
        <end position="775"/>
    </location>
</feature>
<feature type="compositionally biased region" description="Low complexity" evidence="1">
    <location>
        <begin position="255"/>
        <end position="290"/>
    </location>
</feature>
<dbReference type="Pfam" id="PF08550">
    <property type="entry name" value="GATA_AreA"/>
    <property type="match status" value="1"/>
</dbReference>
<proteinExistence type="predicted"/>
<comment type="caution">
    <text evidence="4">The sequence shown here is derived from an EMBL/GenBank/DDBJ whole genome shotgun (WGS) entry which is preliminary data.</text>
</comment>
<feature type="compositionally biased region" description="Low complexity" evidence="1">
    <location>
        <begin position="717"/>
        <end position="726"/>
    </location>
</feature>
<dbReference type="PANTHER" id="PTHR28014">
    <property type="entry name" value="NEGATIVE REGULATOR OF RAS-CAMP PATHWAY"/>
    <property type="match status" value="1"/>
</dbReference>
<feature type="region of interest" description="Disordered" evidence="1">
    <location>
        <begin position="66"/>
        <end position="183"/>
    </location>
</feature>
<feature type="compositionally biased region" description="Basic and acidic residues" evidence="1">
    <location>
        <begin position="66"/>
        <end position="75"/>
    </location>
</feature>
<dbReference type="InterPro" id="IPR021711">
    <property type="entry name" value="DUF3295"/>
</dbReference>
<name>A0AAV5GAB4_9BASI</name>
<dbReference type="GO" id="GO:0005737">
    <property type="term" value="C:cytoplasm"/>
    <property type="evidence" value="ECO:0007669"/>
    <property type="project" value="TreeGrafter"/>
</dbReference>
<feature type="compositionally biased region" description="Pro residues" evidence="1">
    <location>
        <begin position="426"/>
        <end position="445"/>
    </location>
</feature>
<feature type="compositionally biased region" description="Polar residues" evidence="1">
    <location>
        <begin position="643"/>
        <end position="656"/>
    </location>
</feature>
<dbReference type="GO" id="GO:0000122">
    <property type="term" value="P:negative regulation of transcription by RNA polymerase II"/>
    <property type="evidence" value="ECO:0007669"/>
    <property type="project" value="TreeGrafter"/>
</dbReference>
<feature type="region of interest" description="Disordered" evidence="1">
    <location>
        <begin position="199"/>
        <end position="754"/>
    </location>
</feature>
<feature type="compositionally biased region" description="Low complexity" evidence="1">
    <location>
        <begin position="122"/>
        <end position="137"/>
    </location>
</feature>
<evidence type="ECO:0008006" key="6">
    <source>
        <dbReference type="Google" id="ProtNLM"/>
    </source>
</evidence>
<keyword evidence="5" id="KW-1185">Reference proteome</keyword>
<dbReference type="PANTHER" id="PTHR28014:SF1">
    <property type="entry name" value="NEGATIVE REGULATOR OF RAS-CAMP PATHWAY"/>
    <property type="match status" value="1"/>
</dbReference>
<feature type="compositionally biased region" description="Low complexity" evidence="1">
    <location>
        <begin position="409"/>
        <end position="425"/>
    </location>
</feature>
<dbReference type="GO" id="GO:0006808">
    <property type="term" value="P:regulation of nitrogen utilization"/>
    <property type="evidence" value="ECO:0007669"/>
    <property type="project" value="TreeGrafter"/>
</dbReference>
<feature type="region of interest" description="Disordered" evidence="1">
    <location>
        <begin position="774"/>
        <end position="925"/>
    </location>
</feature>
<feature type="compositionally biased region" description="Basic and acidic residues" evidence="1">
    <location>
        <begin position="473"/>
        <end position="483"/>
    </location>
</feature>
<evidence type="ECO:0000259" key="2">
    <source>
        <dbReference type="Pfam" id="PF08550"/>
    </source>
</evidence>
<reference evidence="4 5" key="1">
    <citation type="submission" date="2021-12" db="EMBL/GenBank/DDBJ databases">
        <title>High titer production of polyol ester of fatty acids by Rhodotorula paludigena BS15 towards product separation-free biomass refinery.</title>
        <authorList>
            <person name="Mano J."/>
            <person name="Ono H."/>
            <person name="Tanaka T."/>
            <person name="Naito K."/>
            <person name="Sushida H."/>
            <person name="Ike M."/>
            <person name="Tokuyasu K."/>
            <person name="Kitaoka M."/>
        </authorList>
    </citation>
    <scope>NUCLEOTIDE SEQUENCE [LARGE SCALE GENOMIC DNA]</scope>
    <source>
        <strain evidence="4 5">BS15</strain>
    </source>
</reference>
<feature type="compositionally biased region" description="Polar residues" evidence="1">
    <location>
        <begin position="350"/>
        <end position="375"/>
    </location>
</feature>
<feature type="compositionally biased region" description="Pro residues" evidence="1">
    <location>
        <begin position="323"/>
        <end position="332"/>
    </location>
</feature>
<dbReference type="Proteomes" id="UP001342314">
    <property type="component" value="Unassembled WGS sequence"/>
</dbReference>
<organism evidence="4 5">
    <name type="scientific">Rhodotorula paludigena</name>
    <dbReference type="NCBI Taxonomy" id="86838"/>
    <lineage>
        <taxon>Eukaryota</taxon>
        <taxon>Fungi</taxon>
        <taxon>Dikarya</taxon>
        <taxon>Basidiomycota</taxon>
        <taxon>Pucciniomycotina</taxon>
        <taxon>Microbotryomycetes</taxon>
        <taxon>Sporidiobolales</taxon>
        <taxon>Sporidiobolaceae</taxon>
        <taxon>Rhodotorula</taxon>
    </lineage>
</organism>
<evidence type="ECO:0000313" key="5">
    <source>
        <dbReference type="Proteomes" id="UP001342314"/>
    </source>
</evidence>
<evidence type="ECO:0000259" key="3">
    <source>
        <dbReference type="Pfam" id="PF11702"/>
    </source>
</evidence>
<feature type="compositionally biased region" description="Low complexity" evidence="1">
    <location>
        <begin position="150"/>
        <end position="169"/>
    </location>
</feature>
<protein>
    <recommendedName>
        <fullName evidence="6">Nitrogen regulatory protein areA GATA-like domain-containing protein</fullName>
    </recommendedName>
</protein>
<feature type="compositionally biased region" description="Acidic residues" evidence="1">
    <location>
        <begin position="94"/>
        <end position="108"/>
    </location>
</feature>
<feature type="compositionally biased region" description="Acidic residues" evidence="1">
    <location>
        <begin position="707"/>
        <end position="716"/>
    </location>
</feature>
<accession>A0AAV5GAB4</accession>
<evidence type="ECO:0000313" key="4">
    <source>
        <dbReference type="EMBL" id="GJN87273.1"/>
    </source>
</evidence>
<feature type="compositionally biased region" description="Low complexity" evidence="1">
    <location>
        <begin position="499"/>
        <end position="510"/>
    </location>
</feature>
<dbReference type="EMBL" id="BQKY01000001">
    <property type="protein sequence ID" value="GJN87273.1"/>
    <property type="molecule type" value="Genomic_DNA"/>
</dbReference>
<dbReference type="GO" id="GO:0031930">
    <property type="term" value="P:mitochondria-nucleus signaling pathway"/>
    <property type="evidence" value="ECO:0007669"/>
    <property type="project" value="TreeGrafter"/>
</dbReference>
<feature type="compositionally biased region" description="Basic residues" evidence="1">
    <location>
        <begin position="843"/>
        <end position="859"/>
    </location>
</feature>
<feature type="compositionally biased region" description="Basic and acidic residues" evidence="1">
    <location>
        <begin position="623"/>
        <end position="635"/>
    </location>
</feature>
<feature type="compositionally biased region" description="Pro residues" evidence="1">
    <location>
        <begin position="801"/>
        <end position="814"/>
    </location>
</feature>
<dbReference type="Pfam" id="PF11702">
    <property type="entry name" value="DUF3295"/>
    <property type="match status" value="1"/>
</dbReference>
<feature type="compositionally biased region" description="Acidic residues" evidence="1">
    <location>
        <begin position="903"/>
        <end position="913"/>
    </location>
</feature>
<feature type="compositionally biased region" description="Basic and acidic residues" evidence="1">
    <location>
        <begin position="109"/>
        <end position="121"/>
    </location>
</feature>
<feature type="domain" description="Nitrogen regulatory protein areA GATA-like" evidence="2">
    <location>
        <begin position="31"/>
        <end position="56"/>
    </location>
</feature>